<dbReference type="EMBL" id="RKQT01000003">
    <property type="protein sequence ID" value="RPE92225.1"/>
    <property type="molecule type" value="Genomic_DNA"/>
</dbReference>
<protein>
    <submittedName>
        <fullName evidence="1">Uncharacterized protein</fullName>
    </submittedName>
</protein>
<accession>A0ABX9XSM6</accession>
<name>A0ABX9XSM6_9PAST</name>
<proteinExistence type="predicted"/>
<evidence type="ECO:0000313" key="2">
    <source>
        <dbReference type="Proteomes" id="UP000276901"/>
    </source>
</evidence>
<sequence>MAMVFRAIGFIANRSGSNYDHRHIVGILF</sequence>
<evidence type="ECO:0000313" key="1">
    <source>
        <dbReference type="EMBL" id="RPE92225.1"/>
    </source>
</evidence>
<gene>
    <name evidence="1" type="ORF">EDC49_1510</name>
</gene>
<comment type="caution">
    <text evidence="1">The sequence shown here is derived from an EMBL/GenBank/DDBJ whole genome shotgun (WGS) entry which is preliminary data.</text>
</comment>
<keyword evidence="2" id="KW-1185">Reference proteome</keyword>
<organism evidence="1 2">
    <name type="scientific">Frederiksenia canicola</name>
    <dbReference type="NCBI Taxonomy" id="123824"/>
    <lineage>
        <taxon>Bacteria</taxon>
        <taxon>Pseudomonadati</taxon>
        <taxon>Pseudomonadota</taxon>
        <taxon>Gammaproteobacteria</taxon>
        <taxon>Pasteurellales</taxon>
        <taxon>Pasteurellaceae</taxon>
        <taxon>Frederiksenia</taxon>
    </lineage>
</organism>
<dbReference type="Proteomes" id="UP000276901">
    <property type="component" value="Unassembled WGS sequence"/>
</dbReference>
<reference evidence="1 2" key="1">
    <citation type="submission" date="2018-11" db="EMBL/GenBank/DDBJ databases">
        <title>Genomic Encyclopedia of Type Strains, Phase IV (KMG-IV): sequencing the most valuable type-strain genomes for metagenomic binning, comparative biology and taxonomic classification.</title>
        <authorList>
            <person name="Goeker M."/>
        </authorList>
    </citation>
    <scope>NUCLEOTIDE SEQUENCE [LARGE SCALE GENOMIC DNA]</scope>
    <source>
        <strain evidence="1 2">DSM 25797</strain>
    </source>
</reference>